<feature type="transmembrane region" description="Helical" evidence="3">
    <location>
        <begin position="6"/>
        <end position="25"/>
    </location>
</feature>
<dbReference type="GO" id="GO:0052621">
    <property type="term" value="F:diguanylate cyclase activity"/>
    <property type="evidence" value="ECO:0007669"/>
    <property type="project" value="UniProtKB-EC"/>
</dbReference>
<dbReference type="NCBIfam" id="TIGR00254">
    <property type="entry name" value="GGDEF"/>
    <property type="match status" value="1"/>
</dbReference>
<dbReference type="InterPro" id="IPR043128">
    <property type="entry name" value="Rev_trsase/Diguanyl_cyclase"/>
</dbReference>
<dbReference type="Proteomes" id="UP000561459">
    <property type="component" value="Unassembled WGS sequence"/>
</dbReference>
<dbReference type="Gene3D" id="3.30.70.270">
    <property type="match status" value="1"/>
</dbReference>
<dbReference type="AlphaFoldDB" id="A0A7W6FXP6"/>
<dbReference type="GO" id="GO:0043709">
    <property type="term" value="P:cell adhesion involved in single-species biofilm formation"/>
    <property type="evidence" value="ECO:0007669"/>
    <property type="project" value="TreeGrafter"/>
</dbReference>
<feature type="transmembrane region" description="Helical" evidence="3">
    <location>
        <begin position="118"/>
        <end position="139"/>
    </location>
</feature>
<keyword evidence="6" id="KW-1185">Reference proteome</keyword>
<dbReference type="PROSITE" id="PS50887">
    <property type="entry name" value="GGDEF"/>
    <property type="match status" value="1"/>
</dbReference>
<reference evidence="5 6" key="1">
    <citation type="submission" date="2020-08" db="EMBL/GenBank/DDBJ databases">
        <title>Genomic Encyclopedia of Type Strains, Phase IV (KMG-IV): sequencing the most valuable type-strain genomes for metagenomic binning, comparative biology and taxonomic classification.</title>
        <authorList>
            <person name="Goeker M."/>
        </authorList>
    </citation>
    <scope>NUCLEOTIDE SEQUENCE [LARGE SCALE GENOMIC DNA]</scope>
    <source>
        <strain evidence="5 6">DSM 27568</strain>
    </source>
</reference>
<name>A0A7W6FXP6_9SPHN</name>
<sequence>MHFDLLTLYYLAIGTLLLSALMTLWECQDRAGRSREMCILAAGYFGLAVGCALATVRPHAPGAMVPALSSIVMLGGYLLLLEGAAALSGRSHRRKAIALLVMLTATWVVFGGNQSASIWYFACGLPIALASGLTAWEMSRSAQLRHLRSRRVAVLISALHALLYLGRATILPLLAERFGADVVIIASKVTMYEGVLYSVAMPAALLAMLREEAHEQLRDASQTDFLTNVGNRRWFFETGERLLADLPATHSETWIFAFDLDHFKAINDRFGHATGDHVLQIFARVVRDTLRGGEIVARLGGEEFAAILRGRSRCDAIVAGERIASRFSRAVAAEPGLAGVTATVSIGIAEHGSHGTSLSELLSAADRALYSAKAQGRNRIESVPDPLQAAA</sequence>
<dbReference type="EMBL" id="JACIDY010000002">
    <property type="protein sequence ID" value="MBB3939421.1"/>
    <property type="molecule type" value="Genomic_DNA"/>
</dbReference>
<organism evidence="5 6">
    <name type="scientific">Novosphingobium fluoreni</name>
    <dbReference type="NCBI Taxonomy" id="1391222"/>
    <lineage>
        <taxon>Bacteria</taxon>
        <taxon>Pseudomonadati</taxon>
        <taxon>Pseudomonadota</taxon>
        <taxon>Alphaproteobacteria</taxon>
        <taxon>Sphingomonadales</taxon>
        <taxon>Sphingomonadaceae</taxon>
        <taxon>Novosphingobium</taxon>
    </lineage>
</organism>
<dbReference type="EC" id="2.7.7.65" evidence="1"/>
<protein>
    <recommendedName>
        <fullName evidence="1">diguanylate cyclase</fullName>
        <ecNumber evidence="1">2.7.7.65</ecNumber>
    </recommendedName>
</protein>
<evidence type="ECO:0000256" key="1">
    <source>
        <dbReference type="ARBA" id="ARBA00012528"/>
    </source>
</evidence>
<feature type="transmembrane region" description="Helical" evidence="3">
    <location>
        <begin position="37"/>
        <end position="57"/>
    </location>
</feature>
<comment type="catalytic activity">
    <reaction evidence="2">
        <text>2 GTP = 3',3'-c-di-GMP + 2 diphosphate</text>
        <dbReference type="Rhea" id="RHEA:24898"/>
        <dbReference type="ChEBI" id="CHEBI:33019"/>
        <dbReference type="ChEBI" id="CHEBI:37565"/>
        <dbReference type="ChEBI" id="CHEBI:58805"/>
        <dbReference type="EC" id="2.7.7.65"/>
    </reaction>
</comment>
<evidence type="ECO:0000256" key="2">
    <source>
        <dbReference type="ARBA" id="ARBA00034247"/>
    </source>
</evidence>
<feature type="transmembrane region" description="Helical" evidence="3">
    <location>
        <begin position="151"/>
        <end position="170"/>
    </location>
</feature>
<gene>
    <name evidence="5" type="ORF">GGR39_001061</name>
</gene>
<keyword evidence="3" id="KW-0812">Transmembrane</keyword>
<dbReference type="SMART" id="SM00267">
    <property type="entry name" value="GGDEF"/>
    <property type="match status" value="1"/>
</dbReference>
<accession>A0A7W6FXP6</accession>
<dbReference type="Pfam" id="PF00990">
    <property type="entry name" value="GGDEF"/>
    <property type="match status" value="1"/>
</dbReference>
<evidence type="ECO:0000256" key="3">
    <source>
        <dbReference type="SAM" id="Phobius"/>
    </source>
</evidence>
<keyword evidence="3" id="KW-1133">Transmembrane helix</keyword>
<keyword evidence="3" id="KW-0472">Membrane</keyword>
<dbReference type="InterPro" id="IPR000160">
    <property type="entry name" value="GGDEF_dom"/>
</dbReference>
<evidence type="ECO:0000313" key="6">
    <source>
        <dbReference type="Proteomes" id="UP000561459"/>
    </source>
</evidence>
<dbReference type="InterPro" id="IPR050469">
    <property type="entry name" value="Diguanylate_Cyclase"/>
</dbReference>
<dbReference type="RefSeq" id="WP_058735097.1">
    <property type="nucleotide sequence ID" value="NZ_JACIDY010000002.1"/>
</dbReference>
<comment type="caution">
    <text evidence="5">The sequence shown here is derived from an EMBL/GenBank/DDBJ whole genome shotgun (WGS) entry which is preliminary data.</text>
</comment>
<dbReference type="FunFam" id="3.30.70.270:FF:000001">
    <property type="entry name" value="Diguanylate cyclase domain protein"/>
    <property type="match status" value="1"/>
</dbReference>
<proteinExistence type="predicted"/>
<evidence type="ECO:0000313" key="5">
    <source>
        <dbReference type="EMBL" id="MBB3939421.1"/>
    </source>
</evidence>
<dbReference type="PANTHER" id="PTHR45138">
    <property type="entry name" value="REGULATORY COMPONENTS OF SENSORY TRANSDUCTION SYSTEM"/>
    <property type="match status" value="1"/>
</dbReference>
<evidence type="ECO:0000259" key="4">
    <source>
        <dbReference type="PROSITE" id="PS50887"/>
    </source>
</evidence>
<feature type="transmembrane region" description="Helical" evidence="3">
    <location>
        <begin position="96"/>
        <end position="112"/>
    </location>
</feature>
<dbReference type="InterPro" id="IPR029787">
    <property type="entry name" value="Nucleotide_cyclase"/>
</dbReference>
<dbReference type="CDD" id="cd01949">
    <property type="entry name" value="GGDEF"/>
    <property type="match status" value="1"/>
</dbReference>
<dbReference type="SUPFAM" id="SSF55073">
    <property type="entry name" value="Nucleotide cyclase"/>
    <property type="match status" value="1"/>
</dbReference>
<dbReference type="GO" id="GO:0005886">
    <property type="term" value="C:plasma membrane"/>
    <property type="evidence" value="ECO:0007669"/>
    <property type="project" value="TreeGrafter"/>
</dbReference>
<feature type="domain" description="GGDEF" evidence="4">
    <location>
        <begin position="251"/>
        <end position="385"/>
    </location>
</feature>
<feature type="transmembrane region" description="Helical" evidence="3">
    <location>
        <begin position="63"/>
        <end position="84"/>
    </location>
</feature>
<dbReference type="PANTHER" id="PTHR45138:SF9">
    <property type="entry name" value="DIGUANYLATE CYCLASE DGCM-RELATED"/>
    <property type="match status" value="1"/>
</dbReference>
<dbReference type="GO" id="GO:1902201">
    <property type="term" value="P:negative regulation of bacterial-type flagellum-dependent cell motility"/>
    <property type="evidence" value="ECO:0007669"/>
    <property type="project" value="TreeGrafter"/>
</dbReference>